<protein>
    <submittedName>
        <fullName evidence="7">Alpha/beta hydrolase fold</fullName>
    </submittedName>
</protein>
<name>A0A1H3AMV3_9PSEU</name>
<evidence type="ECO:0000259" key="5">
    <source>
        <dbReference type="Pfam" id="PF00561"/>
    </source>
</evidence>
<keyword evidence="2 4" id="KW-0732">Signal</keyword>
<evidence type="ECO:0000259" key="6">
    <source>
        <dbReference type="Pfam" id="PF08386"/>
    </source>
</evidence>
<dbReference type="Pfam" id="PF08386">
    <property type="entry name" value="Abhydrolase_4"/>
    <property type="match status" value="1"/>
</dbReference>
<feature type="chain" id="PRO_5011473237" evidence="4">
    <location>
        <begin position="27"/>
        <end position="502"/>
    </location>
</feature>
<dbReference type="InterPro" id="IPR029058">
    <property type="entry name" value="AB_hydrolase_fold"/>
</dbReference>
<dbReference type="STRING" id="589385.SAMN05421504_102988"/>
<sequence>MQRMRALVATTAAAASLLAGSGIALADQETTQHGGLDRFYQQKLDWKACNHKELDAAGAECADVKVPLNYAQPRGRTITVAISRLKASDKQNRRGIMLSNPGGPGGAGLDLMLVVRESMTPEVKSRYDLIGMDPRGIGRSTPVDCGWPVGSMLRSAGVDRTAFDANARLEKDLVTRCMVKEGPDVRHFTTRNTARDMDVIRGALGEQKINYFGWSYGTYLGAVYTQMFPQRSDRFVLDSAVDAKKFGVPMMQDMGKPNEAALDEWANWTAARDGEYHLGKTAKQVRSVVEGLIKQSARQPIRVGDYRLDQHVLPMMLFGPLADPRKNADLAETVRLLTDAAEGKPVQPSEELERDLRFVYKPTAEAQGSGQAAIMCGDTHSPRDPEWYWRNIQRDRAAEPVFGAFANNLTACAFWPEPVEEPTQVHNSVPSLIVQATGDTRTAYQSGVALHKSMTGSKLVTLQDVRIHAVFGNYPNKCAENTINTYFRDGTLPKTDITCRED</sequence>
<reference evidence="7 8" key="1">
    <citation type="submission" date="2016-10" db="EMBL/GenBank/DDBJ databases">
        <authorList>
            <person name="de Groot N.N."/>
        </authorList>
    </citation>
    <scope>NUCLEOTIDE SEQUENCE [LARGE SCALE GENOMIC DNA]</scope>
    <source>
        <strain evidence="7 8">CPCC 202699</strain>
    </source>
</reference>
<feature type="signal peptide" evidence="4">
    <location>
        <begin position="1"/>
        <end position="26"/>
    </location>
</feature>
<dbReference type="InterPro" id="IPR000073">
    <property type="entry name" value="AB_hydrolase_1"/>
</dbReference>
<keyword evidence="8" id="KW-1185">Reference proteome</keyword>
<organism evidence="7 8">
    <name type="scientific">Amycolatopsis xylanica</name>
    <dbReference type="NCBI Taxonomy" id="589385"/>
    <lineage>
        <taxon>Bacteria</taxon>
        <taxon>Bacillati</taxon>
        <taxon>Actinomycetota</taxon>
        <taxon>Actinomycetes</taxon>
        <taxon>Pseudonocardiales</taxon>
        <taxon>Pseudonocardiaceae</taxon>
        <taxon>Amycolatopsis</taxon>
    </lineage>
</organism>
<dbReference type="InterPro" id="IPR013595">
    <property type="entry name" value="Pept_S33_TAP-like_C"/>
</dbReference>
<evidence type="ECO:0000256" key="4">
    <source>
        <dbReference type="SAM" id="SignalP"/>
    </source>
</evidence>
<evidence type="ECO:0000256" key="2">
    <source>
        <dbReference type="ARBA" id="ARBA00022729"/>
    </source>
</evidence>
<comment type="similarity">
    <text evidence="1">Belongs to the peptidase S33 family.</text>
</comment>
<dbReference type="RefSeq" id="WP_091288804.1">
    <property type="nucleotide sequence ID" value="NZ_FNON01000002.1"/>
</dbReference>
<evidence type="ECO:0000313" key="7">
    <source>
        <dbReference type="EMBL" id="SDX30953.1"/>
    </source>
</evidence>
<dbReference type="GO" id="GO:0016787">
    <property type="term" value="F:hydrolase activity"/>
    <property type="evidence" value="ECO:0007669"/>
    <property type="project" value="UniProtKB-KW"/>
</dbReference>
<keyword evidence="3 7" id="KW-0378">Hydrolase</keyword>
<dbReference type="InterPro" id="IPR051601">
    <property type="entry name" value="Serine_prot/Carboxylest_S33"/>
</dbReference>
<accession>A0A1H3AMV3</accession>
<dbReference type="PANTHER" id="PTHR43248">
    <property type="entry name" value="2-SUCCINYL-6-HYDROXY-2,4-CYCLOHEXADIENE-1-CARBOXYLATE SYNTHASE"/>
    <property type="match status" value="1"/>
</dbReference>
<dbReference type="AlphaFoldDB" id="A0A1H3AMV3"/>
<feature type="domain" description="Peptidase S33 tripeptidyl aminopeptidase-like C-terminal" evidence="6">
    <location>
        <begin position="400"/>
        <end position="499"/>
    </location>
</feature>
<dbReference type="Gene3D" id="3.40.50.1820">
    <property type="entry name" value="alpha/beta hydrolase"/>
    <property type="match status" value="1"/>
</dbReference>
<dbReference type="SUPFAM" id="SSF53474">
    <property type="entry name" value="alpha/beta-Hydrolases"/>
    <property type="match status" value="1"/>
</dbReference>
<evidence type="ECO:0000256" key="3">
    <source>
        <dbReference type="ARBA" id="ARBA00022801"/>
    </source>
</evidence>
<proteinExistence type="inferred from homology"/>
<dbReference type="OrthoDB" id="4447445at2"/>
<dbReference type="Pfam" id="PF00561">
    <property type="entry name" value="Abhydrolase_1"/>
    <property type="match status" value="1"/>
</dbReference>
<dbReference type="Proteomes" id="UP000199515">
    <property type="component" value="Unassembled WGS sequence"/>
</dbReference>
<evidence type="ECO:0000313" key="8">
    <source>
        <dbReference type="Proteomes" id="UP000199515"/>
    </source>
</evidence>
<dbReference type="EMBL" id="FNON01000002">
    <property type="protein sequence ID" value="SDX30953.1"/>
    <property type="molecule type" value="Genomic_DNA"/>
</dbReference>
<feature type="domain" description="AB hydrolase-1" evidence="5">
    <location>
        <begin position="100"/>
        <end position="265"/>
    </location>
</feature>
<evidence type="ECO:0000256" key="1">
    <source>
        <dbReference type="ARBA" id="ARBA00010088"/>
    </source>
</evidence>
<dbReference type="PANTHER" id="PTHR43248:SF29">
    <property type="entry name" value="TRIPEPTIDYL AMINOPEPTIDASE"/>
    <property type="match status" value="1"/>
</dbReference>
<gene>
    <name evidence="7" type="ORF">SAMN05421504_102988</name>
</gene>